<dbReference type="EMBL" id="JAPDMQ010000666">
    <property type="protein sequence ID" value="KAK0521497.1"/>
    <property type="molecule type" value="Genomic_DNA"/>
</dbReference>
<comment type="caution">
    <text evidence="2">The sequence shown here is derived from an EMBL/GenBank/DDBJ whole genome shotgun (WGS) entry which is preliminary data.</text>
</comment>
<evidence type="ECO:0008006" key="4">
    <source>
        <dbReference type="Google" id="ProtNLM"/>
    </source>
</evidence>
<evidence type="ECO:0000256" key="1">
    <source>
        <dbReference type="SAM" id="MobiDB-lite"/>
    </source>
</evidence>
<accession>A0AAN6G4X1</accession>
<keyword evidence="3" id="KW-1185">Reference proteome</keyword>
<dbReference type="SUPFAM" id="SSF51101">
    <property type="entry name" value="Mannose-binding lectins"/>
    <property type="match status" value="1"/>
</dbReference>
<feature type="compositionally biased region" description="Basic and acidic residues" evidence="1">
    <location>
        <begin position="112"/>
        <end position="154"/>
    </location>
</feature>
<dbReference type="Proteomes" id="UP001176521">
    <property type="component" value="Unassembled WGS sequence"/>
</dbReference>
<evidence type="ECO:0000313" key="2">
    <source>
        <dbReference type="EMBL" id="KAK0521497.1"/>
    </source>
</evidence>
<gene>
    <name evidence="2" type="ORF">OC842_006759</name>
</gene>
<reference evidence="2" key="1">
    <citation type="journal article" date="2023" name="PhytoFront">
        <title>Draft Genome Resources of Seven Strains of Tilletia horrida, Causal Agent of Kernel Smut of Rice.</title>
        <authorList>
            <person name="Khanal S."/>
            <person name="Antony Babu S."/>
            <person name="Zhou X.G."/>
        </authorList>
    </citation>
    <scope>NUCLEOTIDE SEQUENCE</scope>
    <source>
        <strain evidence="2">TX3</strain>
    </source>
</reference>
<proteinExistence type="predicted"/>
<protein>
    <recommendedName>
        <fullName evidence="4">H-type lectin domain-containing protein</fullName>
    </recommendedName>
</protein>
<dbReference type="InterPro" id="IPR036404">
    <property type="entry name" value="Jacalin-like_lectin_dom_sf"/>
</dbReference>
<evidence type="ECO:0000313" key="3">
    <source>
        <dbReference type="Proteomes" id="UP001176521"/>
    </source>
</evidence>
<name>A0AAN6G4X1_9BASI</name>
<feature type="compositionally biased region" description="Basic and acidic residues" evidence="1">
    <location>
        <begin position="327"/>
        <end position="337"/>
    </location>
</feature>
<feature type="region of interest" description="Disordered" evidence="1">
    <location>
        <begin position="73"/>
        <end position="337"/>
    </location>
</feature>
<feature type="compositionally biased region" description="Low complexity" evidence="1">
    <location>
        <begin position="263"/>
        <end position="321"/>
    </location>
</feature>
<dbReference type="Gene3D" id="2.60.40.2080">
    <property type="match status" value="1"/>
</dbReference>
<sequence>MSLLLAPYNNGMRLGQGFNSYTHQICVDNAVVVDPERAENVITNDGTTMRILAQKLKKASIWRQFPEYIGNGELTTLSTEPDPNEQPPSSSAEPNHVEEPEFEDDDETTESLEEKAKKEDERTKAIMDKLLEDSRVFSKKADPDGTKPAKEAPKAADGSTTDPAVESSPASDAAAPLPAPPSEAAIAPLAGGATTAAGSASTEESQPAADGTKAATPDAAESTADATKSNPKATPPAADSAGPASTNVGPTDIARPAATIVDAPATSPSSSSIAAASAPPSSDAQAPAAAAAAPPTSGTPATATQPADAAKAAAGDVNTAAPDQAANDEKARQDAAGKKNVAYRNALADDIVKRNKNIADPSAAISAHAQRRNERAAGRVPKILQNIGQRRTWSMKRAAGTSQIVNYSARFVDKLSEISDDMFGSAALTIKTGVFNADGNGAFMDTNKFLDSDIRFYLSVNVVNQSICFKDALEYNPIRSISEGNKEKFTECFGDCFISGFIEGGDLHAVVLIKVINDAKKKDILAEAKVALTSGDLDIDGRGNVALARANLAANTETTILVKYSGGASIKNYSEKWTIDSLLAAANRFPYLVAQYPARTYAILTKYESLRTFLMLKPARVSPLKYENAALYTNTLMDAYLEYQTLFRRVTDEIRAVQTGVKIFKAQTASADSETTTKPAILSQSLQRANLSAFPATLEGLDLARRQIRKQMNNIVKEVDLISQDPSIATKRREAIYVGPASFRTLLPEVEWKVRKIRSEALTGKRLNPSITEDKSSGQSSSNSFEVHLFDEENSPLALSDYEQIKVAELERNFPDLIDYTRVTAPMGGVSAGETFCTVDIGLDRPQISEISVGQYRGVLRSMSVAYSSGIIIEFGDDIENYAVSAAPHPARKEDAKIRKTLTDLSSSERIISATIEVDVADRDSTSSVVGLKFVTNKGRELSALSTIAHPGNKYKKFVFEKPITDGYISGFWGRTKSAEKAHEAKEDGGRIVRLGLVWTQAAARNELFDEDAPIECISSTQLLDDGKGVIEFGREMPGKPQMIVGAPTWTLLKSWTPYIDVLTRTTTNGFTYSREGNGCEPLLGWMVLPELQDIHIQSGRVKVELEGSEKAETVSFRLPFKNGATPQVVCWIVDFTAKDKSLDLKVGVVSSTVKATHFDVKISTSQGKFDSSATEKKDTGCRSVTFGWLAHDKGSSEVDAQLLSGTFDIPLDGKRPQKHAPKLESVFASPPQHVFLALSALKTDAVQNKTFSVSCEQRTAEKLSLGIQGPADTTVSGVWVLSQ</sequence>
<dbReference type="Gene3D" id="2.100.10.30">
    <property type="entry name" value="Jacalin-like lectin domain"/>
    <property type="match status" value="1"/>
</dbReference>
<feature type="compositionally biased region" description="Polar residues" evidence="1">
    <location>
        <begin position="73"/>
        <end position="93"/>
    </location>
</feature>
<dbReference type="SUPFAM" id="SSF141086">
    <property type="entry name" value="Agglutinin HPA-like"/>
    <property type="match status" value="1"/>
</dbReference>
<dbReference type="InterPro" id="IPR037221">
    <property type="entry name" value="H-type_lectin_dom_sf"/>
</dbReference>
<organism evidence="2 3">
    <name type="scientific">Tilletia horrida</name>
    <dbReference type="NCBI Taxonomy" id="155126"/>
    <lineage>
        <taxon>Eukaryota</taxon>
        <taxon>Fungi</taxon>
        <taxon>Dikarya</taxon>
        <taxon>Basidiomycota</taxon>
        <taxon>Ustilaginomycotina</taxon>
        <taxon>Exobasidiomycetes</taxon>
        <taxon>Tilletiales</taxon>
        <taxon>Tilletiaceae</taxon>
        <taxon>Tilletia</taxon>
    </lineage>
</organism>
<feature type="compositionally biased region" description="Low complexity" evidence="1">
    <location>
        <begin position="162"/>
        <end position="204"/>
    </location>
</feature>
<feature type="compositionally biased region" description="Acidic residues" evidence="1">
    <location>
        <begin position="100"/>
        <end position="111"/>
    </location>
</feature>